<organism evidence="2">
    <name type="scientific">virus sp. ctmTa7</name>
    <dbReference type="NCBI Taxonomy" id="2828255"/>
    <lineage>
        <taxon>Viruses</taxon>
    </lineage>
</organism>
<reference evidence="2" key="1">
    <citation type="journal article" date="2021" name="Proc. Natl. Acad. Sci. U.S.A.">
        <title>A Catalog of Tens of Thousands of Viruses from Human Metagenomes Reveals Hidden Associations with Chronic Diseases.</title>
        <authorList>
            <person name="Tisza M.J."/>
            <person name="Buck C.B."/>
        </authorList>
    </citation>
    <scope>NUCLEOTIDE SEQUENCE</scope>
    <source>
        <strain evidence="2">CtmTa7</strain>
    </source>
</reference>
<evidence type="ECO:0000256" key="1">
    <source>
        <dbReference type="SAM" id="MobiDB-lite"/>
    </source>
</evidence>
<name>A0A8S5RB99_9VIRU</name>
<dbReference type="EMBL" id="BK059091">
    <property type="protein sequence ID" value="DAE28648.1"/>
    <property type="molecule type" value="Genomic_DNA"/>
</dbReference>
<feature type="compositionally biased region" description="Low complexity" evidence="1">
    <location>
        <begin position="16"/>
        <end position="29"/>
    </location>
</feature>
<accession>A0A8S5RB99</accession>
<feature type="region of interest" description="Disordered" evidence="1">
    <location>
        <begin position="1"/>
        <end position="30"/>
    </location>
</feature>
<evidence type="ECO:0000313" key="2">
    <source>
        <dbReference type="EMBL" id="DAE28648.1"/>
    </source>
</evidence>
<sequence length="517" mass="58410">MGRPKGSKNKPKVTESAPSTTSNNSISTPKHTVAEMKEWYAKNSEKTNQAFKQIRDVTKTTRQTTLSSYNKDTVISYLQNISSNENNLRNLSRYLFYRSQVYFRLIMYNATMFDLNARTVVPPFSLTEDNDPDSILQSYYESLQWLDRMNLQHEFLSVFINNFIEDVYYGCCWIDETGIFVLQLPPEYCKLTGKYFTGDFSFAVDMSYYKKYEYLIEYLGEPLSSMYSAYGGDNSNKWQQMPDEYALCTKYRLESWETVCPPYSGLFLDLINLLDLADIQAVADAQQIYKLIVATLPRIDGTDIPDDWAVDINTALEYYKKLSYSLPDYVGDVITPIPLDVLSFSDDQASDTTKIQKATKEVLNTSGGAQILNSSSISGAEAFRAATRADTELAISSLLGQVQGWVNRMLSYLVSNPAKVKFFEVSAYTKDAFKESMQKDLNYGYVSSLAINSLNGFSELDTLALNYLEKDVLNLNERFTPLQTASTQSGGATDEGGAPTKSDTEISTEGDKSRNRR</sequence>
<protein>
    <submittedName>
        <fullName evidence="2">Portal protein</fullName>
    </submittedName>
</protein>
<feature type="region of interest" description="Disordered" evidence="1">
    <location>
        <begin position="483"/>
        <end position="517"/>
    </location>
</feature>
<feature type="compositionally biased region" description="Basic residues" evidence="1">
    <location>
        <begin position="1"/>
        <end position="11"/>
    </location>
</feature>
<proteinExistence type="predicted"/>